<evidence type="ECO:0000313" key="3">
    <source>
        <dbReference type="Proteomes" id="UP000298324"/>
    </source>
</evidence>
<dbReference type="PROSITE" id="PS01332">
    <property type="entry name" value="HTH_RRF2_1"/>
    <property type="match status" value="1"/>
</dbReference>
<accession>A0A4Y7RHP8</accession>
<dbReference type="Gene3D" id="1.10.10.10">
    <property type="entry name" value="Winged helix-like DNA-binding domain superfamily/Winged helix DNA-binding domain"/>
    <property type="match status" value="1"/>
</dbReference>
<dbReference type="GO" id="GO:0003677">
    <property type="term" value="F:DNA binding"/>
    <property type="evidence" value="ECO:0007669"/>
    <property type="project" value="UniProtKB-KW"/>
</dbReference>
<dbReference type="PANTHER" id="PTHR33221:SF5">
    <property type="entry name" value="HTH-TYPE TRANSCRIPTIONAL REGULATOR ISCR"/>
    <property type="match status" value="1"/>
</dbReference>
<dbReference type="InterPro" id="IPR036388">
    <property type="entry name" value="WH-like_DNA-bd_sf"/>
</dbReference>
<dbReference type="SUPFAM" id="SSF46785">
    <property type="entry name" value="Winged helix' DNA-binding domain"/>
    <property type="match status" value="1"/>
</dbReference>
<name>A0A4Y7RHP8_9FIRM</name>
<keyword evidence="1" id="KW-0238">DNA-binding</keyword>
<comment type="caution">
    <text evidence="2">The sequence shown here is derived from an EMBL/GenBank/DDBJ whole genome shotgun (WGS) entry which is preliminary data.</text>
</comment>
<dbReference type="GO" id="GO:0003700">
    <property type="term" value="F:DNA-binding transcription factor activity"/>
    <property type="evidence" value="ECO:0007669"/>
    <property type="project" value="TreeGrafter"/>
</dbReference>
<keyword evidence="3" id="KW-1185">Reference proteome</keyword>
<dbReference type="RefSeq" id="WP_190239985.1">
    <property type="nucleotide sequence ID" value="NZ_QFGA01000001.1"/>
</dbReference>
<protein>
    <submittedName>
        <fullName evidence="2">HTH-type transcriptional regulator CymR</fullName>
    </submittedName>
</protein>
<evidence type="ECO:0000256" key="1">
    <source>
        <dbReference type="ARBA" id="ARBA00023125"/>
    </source>
</evidence>
<organism evidence="2 3">
    <name type="scientific">Pelotomaculum schinkii</name>
    <dbReference type="NCBI Taxonomy" id="78350"/>
    <lineage>
        <taxon>Bacteria</taxon>
        <taxon>Bacillati</taxon>
        <taxon>Bacillota</taxon>
        <taxon>Clostridia</taxon>
        <taxon>Eubacteriales</taxon>
        <taxon>Desulfotomaculaceae</taxon>
        <taxon>Pelotomaculum</taxon>
    </lineage>
</organism>
<gene>
    <name evidence="2" type="primary">cymR_4</name>
    <name evidence="2" type="ORF">Psch_01909</name>
</gene>
<dbReference type="NCBIfam" id="TIGR00738">
    <property type="entry name" value="rrf2_super"/>
    <property type="match status" value="1"/>
</dbReference>
<dbReference type="InterPro" id="IPR030489">
    <property type="entry name" value="TR_Rrf2-type_CS"/>
</dbReference>
<dbReference type="GO" id="GO:0005829">
    <property type="term" value="C:cytosol"/>
    <property type="evidence" value="ECO:0007669"/>
    <property type="project" value="TreeGrafter"/>
</dbReference>
<dbReference type="PANTHER" id="PTHR33221">
    <property type="entry name" value="WINGED HELIX-TURN-HELIX TRANSCRIPTIONAL REGULATOR, RRF2 FAMILY"/>
    <property type="match status" value="1"/>
</dbReference>
<reference evidence="2 3" key="1">
    <citation type="journal article" date="2018" name="Environ. Microbiol.">
        <title>Novel energy conservation strategies and behaviour of Pelotomaculum schinkii driving syntrophic propionate catabolism.</title>
        <authorList>
            <person name="Hidalgo-Ahumada C.A.P."/>
            <person name="Nobu M.K."/>
            <person name="Narihiro T."/>
            <person name="Tamaki H."/>
            <person name="Liu W.T."/>
            <person name="Kamagata Y."/>
            <person name="Stams A.J.M."/>
            <person name="Imachi H."/>
            <person name="Sousa D.Z."/>
        </authorList>
    </citation>
    <scope>NUCLEOTIDE SEQUENCE [LARGE SCALE GENOMIC DNA]</scope>
    <source>
        <strain evidence="2 3">HH</strain>
    </source>
</reference>
<dbReference type="EMBL" id="QFGA01000001">
    <property type="protein sequence ID" value="TEB08346.1"/>
    <property type="molecule type" value="Genomic_DNA"/>
</dbReference>
<sequence>MRFSTRARYGLRAMVEFARHYERGEPVPLIKVAENQGISEGYLEQLMTSLRKGGLVRSVRGAQGGYLLSQGPDKITAWDIIRLVEGPLDLTECVNEDEQVLCDWSNTCVTRVLWQRVRDSLRDVLTQINLADLCDDAERIRRSKEADMYYI</sequence>
<dbReference type="InterPro" id="IPR036390">
    <property type="entry name" value="WH_DNA-bd_sf"/>
</dbReference>
<dbReference type="AlphaFoldDB" id="A0A4Y7RHP8"/>
<dbReference type="Pfam" id="PF02082">
    <property type="entry name" value="Rrf2"/>
    <property type="match status" value="1"/>
</dbReference>
<proteinExistence type="predicted"/>
<dbReference type="Proteomes" id="UP000298324">
    <property type="component" value="Unassembled WGS sequence"/>
</dbReference>
<dbReference type="InterPro" id="IPR000944">
    <property type="entry name" value="Tscrpt_reg_Rrf2"/>
</dbReference>
<dbReference type="PROSITE" id="PS51197">
    <property type="entry name" value="HTH_RRF2_2"/>
    <property type="match status" value="1"/>
</dbReference>
<evidence type="ECO:0000313" key="2">
    <source>
        <dbReference type="EMBL" id="TEB08346.1"/>
    </source>
</evidence>